<dbReference type="InterPro" id="IPR034163">
    <property type="entry name" value="Aspergillopepsin-like_cat_dom"/>
</dbReference>
<dbReference type="InterPro" id="IPR021109">
    <property type="entry name" value="Peptidase_aspartic_dom_sf"/>
</dbReference>
<keyword evidence="3" id="KW-0064">Aspartyl protease</keyword>
<feature type="region of interest" description="Disordered" evidence="6">
    <location>
        <begin position="416"/>
        <end position="458"/>
    </location>
</feature>
<evidence type="ECO:0000313" key="9">
    <source>
        <dbReference type="Proteomes" id="UP001324427"/>
    </source>
</evidence>
<protein>
    <recommendedName>
        <fullName evidence="7">Peptidase A1 domain-containing protein</fullName>
    </recommendedName>
</protein>
<proteinExistence type="inferred from homology"/>
<organism evidence="8 9">
    <name type="scientific">Oleoguttula mirabilis</name>
    <dbReference type="NCBI Taxonomy" id="1507867"/>
    <lineage>
        <taxon>Eukaryota</taxon>
        <taxon>Fungi</taxon>
        <taxon>Dikarya</taxon>
        <taxon>Ascomycota</taxon>
        <taxon>Pezizomycotina</taxon>
        <taxon>Dothideomycetes</taxon>
        <taxon>Dothideomycetidae</taxon>
        <taxon>Mycosphaerellales</taxon>
        <taxon>Teratosphaeriaceae</taxon>
        <taxon>Oleoguttula</taxon>
    </lineage>
</organism>
<dbReference type="AlphaFoldDB" id="A0AAV9JNE6"/>
<feature type="domain" description="Peptidase A1" evidence="7">
    <location>
        <begin position="95"/>
        <end position="416"/>
    </location>
</feature>
<evidence type="ECO:0000256" key="2">
    <source>
        <dbReference type="ARBA" id="ARBA00022670"/>
    </source>
</evidence>
<dbReference type="EMBL" id="JAVFHQ010000013">
    <property type="protein sequence ID" value="KAK4546892.1"/>
    <property type="molecule type" value="Genomic_DNA"/>
</dbReference>
<dbReference type="InterPro" id="IPR033121">
    <property type="entry name" value="PEPTIDASE_A1"/>
</dbReference>
<comment type="similarity">
    <text evidence="1">Belongs to the peptidase A1 family.</text>
</comment>
<dbReference type="Gene3D" id="2.40.70.10">
    <property type="entry name" value="Acid Proteases"/>
    <property type="match status" value="2"/>
</dbReference>
<gene>
    <name evidence="8" type="ORF">LTR36_001624</name>
</gene>
<dbReference type="Pfam" id="PF00026">
    <property type="entry name" value="Asp"/>
    <property type="match status" value="1"/>
</dbReference>
<dbReference type="SUPFAM" id="SSF50630">
    <property type="entry name" value="Acid proteases"/>
    <property type="match status" value="1"/>
</dbReference>
<sequence length="458" mass="48402">MASHMANLSRATLIRNPHHKRNGLKSYVHALKKYGIGPTVEGPYVMIKKVQQQGKFSKKVGGKAHVQGHILAKKDATTGQTGDVPAEDVDSNAEYLAAVQVGTPGQKLNLDFDTGSADLWVFSTELPSSEQKSGTTTHNIFDSSKSTTWKETTGSTWNISYGDGSTASGDVGTDVLTIGGLVVKDQAIELAKTLSTSFASGPGDGLLGLAWGSINTVTPTPVQTPVENMITQSDIPQSAELFTAFLGDTTENSFYTFGYIDQTATGGVTPSYAKVDNSQGFWMFDSTTASINGKSVDRPSGNTSIADTGTTLCLIDDATCKAIYAAIPGSSMSTQQQGYVFPTSTALDKLPVVELAVGDTLFQINKENFAFQDLGDGTSYGGIQSRGDQNFDIYGDVFLRSVYAIFDQGNTQFGCVQRESSSSSSSSGSTATGSGSTSAATAGAQEGEPHKHHHHHKF</sequence>
<dbReference type="PANTHER" id="PTHR47966">
    <property type="entry name" value="BETA-SITE APP-CLEAVING ENZYME, ISOFORM A-RELATED"/>
    <property type="match status" value="1"/>
</dbReference>
<keyword evidence="9" id="KW-1185">Reference proteome</keyword>
<evidence type="ECO:0000256" key="6">
    <source>
        <dbReference type="SAM" id="MobiDB-lite"/>
    </source>
</evidence>
<keyword evidence="2" id="KW-0645">Protease</keyword>
<evidence type="ECO:0000256" key="3">
    <source>
        <dbReference type="ARBA" id="ARBA00022750"/>
    </source>
</evidence>
<keyword evidence="4" id="KW-0378">Hydrolase</keyword>
<dbReference type="PROSITE" id="PS51767">
    <property type="entry name" value="PEPTIDASE_A1"/>
    <property type="match status" value="1"/>
</dbReference>
<evidence type="ECO:0000259" key="7">
    <source>
        <dbReference type="PROSITE" id="PS51767"/>
    </source>
</evidence>
<evidence type="ECO:0000256" key="5">
    <source>
        <dbReference type="PIRSR" id="PIRSR601461-1"/>
    </source>
</evidence>
<comment type="caution">
    <text evidence="8">The sequence shown here is derived from an EMBL/GenBank/DDBJ whole genome shotgun (WGS) entry which is preliminary data.</text>
</comment>
<reference evidence="8 9" key="1">
    <citation type="submission" date="2021-11" db="EMBL/GenBank/DDBJ databases">
        <title>Black yeast isolated from Biological Soil Crust.</title>
        <authorList>
            <person name="Kurbessoian T."/>
        </authorList>
    </citation>
    <scope>NUCLEOTIDE SEQUENCE [LARGE SCALE GENOMIC DNA]</scope>
    <source>
        <strain evidence="8 9">CCFEE 5522</strain>
    </source>
</reference>
<feature type="active site" evidence="5">
    <location>
        <position position="113"/>
    </location>
</feature>
<evidence type="ECO:0000313" key="8">
    <source>
        <dbReference type="EMBL" id="KAK4546892.1"/>
    </source>
</evidence>
<feature type="active site" evidence="5">
    <location>
        <position position="307"/>
    </location>
</feature>
<dbReference type="PRINTS" id="PR00792">
    <property type="entry name" value="PEPSIN"/>
</dbReference>
<accession>A0AAV9JNE6</accession>
<feature type="compositionally biased region" description="Low complexity" evidence="6">
    <location>
        <begin position="420"/>
        <end position="444"/>
    </location>
</feature>
<dbReference type="PANTHER" id="PTHR47966:SF1">
    <property type="entry name" value="ASPARTYL PROTEINASE"/>
    <property type="match status" value="1"/>
</dbReference>
<dbReference type="GO" id="GO:0004190">
    <property type="term" value="F:aspartic-type endopeptidase activity"/>
    <property type="evidence" value="ECO:0007669"/>
    <property type="project" value="UniProtKB-KW"/>
</dbReference>
<dbReference type="CDD" id="cd06097">
    <property type="entry name" value="Aspergillopepsin_like"/>
    <property type="match status" value="1"/>
</dbReference>
<evidence type="ECO:0000256" key="4">
    <source>
        <dbReference type="ARBA" id="ARBA00022801"/>
    </source>
</evidence>
<dbReference type="GO" id="GO:0006508">
    <property type="term" value="P:proteolysis"/>
    <property type="evidence" value="ECO:0007669"/>
    <property type="project" value="UniProtKB-KW"/>
</dbReference>
<evidence type="ECO:0000256" key="1">
    <source>
        <dbReference type="ARBA" id="ARBA00007447"/>
    </source>
</evidence>
<name>A0AAV9JNE6_9PEZI</name>
<dbReference type="Proteomes" id="UP001324427">
    <property type="component" value="Unassembled WGS sequence"/>
</dbReference>
<dbReference type="InterPro" id="IPR001461">
    <property type="entry name" value="Aspartic_peptidase_A1"/>
</dbReference>